<comment type="caution">
    <text evidence="5">The sequence shown here is derived from an EMBL/GenBank/DDBJ whole genome shotgun (WGS) entry which is preliminary data.</text>
</comment>
<name>A0A834VNG5_9PLEO</name>
<sequence length="268" mass="29556">MAAAAVGLSPPAPAVPSKDHIHTHSCPACGTSIDMAELADARQRIEELEAQMERLKEKATAAVDRCADYEDQIRSLKSSQSDSPNKNPHRPSIDYDPPRPSTANSTKSGRFSFITNRFPSPANTGAMPPPPPPKDAPRAVDNTLLNELERERALRAKAEARVQTVDSEIEELSVQLFSQANEMVAEERRARAKLEERVETLERRDREKMGRLDRLEKAVTRVERVKALLSEHEVVKKGGYVGRGGGCRCLRGGRACKEVEGGGYEMTD</sequence>
<feature type="compositionally biased region" description="Polar residues" evidence="3">
    <location>
        <begin position="75"/>
        <end position="86"/>
    </location>
</feature>
<dbReference type="PANTHER" id="PTHR14430:SF4">
    <property type="entry name" value="GDP_GTP EXCHANGE FACTOR SEC2 N-TERMINAL DOMAIN-CONTAINING PROTEIN"/>
    <property type="match status" value="1"/>
</dbReference>
<dbReference type="EMBL" id="NQIK02000005">
    <property type="protein sequence ID" value="KAF7570996.1"/>
    <property type="molecule type" value="Genomic_DNA"/>
</dbReference>
<dbReference type="PANTHER" id="PTHR14430">
    <property type="entry name" value="RABIN3-RELATED"/>
    <property type="match status" value="1"/>
</dbReference>
<feature type="compositionally biased region" description="Polar residues" evidence="3">
    <location>
        <begin position="101"/>
        <end position="118"/>
    </location>
</feature>
<evidence type="ECO:0000256" key="1">
    <source>
        <dbReference type="ARBA" id="ARBA00023054"/>
    </source>
</evidence>
<dbReference type="InterPro" id="IPR040351">
    <property type="entry name" value="RAB3IL/RAB3IP/Sec2"/>
</dbReference>
<evidence type="ECO:0000313" key="6">
    <source>
        <dbReference type="Proteomes" id="UP000245464"/>
    </source>
</evidence>
<dbReference type="GO" id="GO:0006887">
    <property type="term" value="P:exocytosis"/>
    <property type="evidence" value="ECO:0007669"/>
    <property type="project" value="TreeGrafter"/>
</dbReference>
<gene>
    <name evidence="5" type="ORF">PtrM4_109980</name>
</gene>
<evidence type="ECO:0000313" key="5">
    <source>
        <dbReference type="EMBL" id="KAF7570996.1"/>
    </source>
</evidence>
<organism evidence="5 6">
    <name type="scientific">Pyrenophora tritici-repentis</name>
    <dbReference type="NCBI Taxonomy" id="45151"/>
    <lineage>
        <taxon>Eukaryota</taxon>
        <taxon>Fungi</taxon>
        <taxon>Dikarya</taxon>
        <taxon>Ascomycota</taxon>
        <taxon>Pezizomycotina</taxon>
        <taxon>Dothideomycetes</taxon>
        <taxon>Pleosporomycetidae</taxon>
        <taxon>Pleosporales</taxon>
        <taxon>Pleosporineae</taxon>
        <taxon>Pleosporaceae</taxon>
        <taxon>Pyrenophora</taxon>
    </lineage>
</organism>
<dbReference type="Proteomes" id="UP000245464">
    <property type="component" value="Chromosome 5"/>
</dbReference>
<feature type="coiled-coil region" evidence="2">
    <location>
        <begin position="148"/>
        <end position="232"/>
    </location>
</feature>
<dbReference type="GO" id="GO:0051286">
    <property type="term" value="C:cell tip"/>
    <property type="evidence" value="ECO:0007669"/>
    <property type="project" value="TreeGrafter"/>
</dbReference>
<reference evidence="5" key="1">
    <citation type="journal article" date="2018" name="BMC Genomics">
        <title>Comparative genomics of the wheat fungal pathogen Pyrenophora tritici-repentis reveals chromosomal variations and genome plasticity.</title>
        <authorList>
            <person name="Moolhuijzen P."/>
            <person name="See P.T."/>
            <person name="Hane J.K."/>
            <person name="Shi G."/>
            <person name="Liu Z."/>
            <person name="Oliver R.P."/>
            <person name="Moffat C.S."/>
        </authorList>
    </citation>
    <scope>NUCLEOTIDE SEQUENCE [LARGE SCALE GENOMIC DNA]</scope>
    <source>
        <strain evidence="5">M4</strain>
    </source>
</reference>
<feature type="domain" description="GDP/GTP exchange factor Sec2 N-terminal" evidence="4">
    <location>
        <begin position="142"/>
        <end position="216"/>
    </location>
</feature>
<evidence type="ECO:0000256" key="2">
    <source>
        <dbReference type="SAM" id="Coils"/>
    </source>
</evidence>
<dbReference type="SUPFAM" id="SSF144284">
    <property type="entry name" value="Sec2 N-terminal region"/>
    <property type="match status" value="1"/>
</dbReference>
<dbReference type="Pfam" id="PF06428">
    <property type="entry name" value="Sec2p"/>
    <property type="match status" value="1"/>
</dbReference>
<evidence type="ECO:0000256" key="3">
    <source>
        <dbReference type="SAM" id="MobiDB-lite"/>
    </source>
</evidence>
<feature type="region of interest" description="Disordered" evidence="3">
    <location>
        <begin position="1"/>
        <end position="23"/>
    </location>
</feature>
<dbReference type="InterPro" id="IPR009449">
    <property type="entry name" value="Sec2_N"/>
</dbReference>
<proteinExistence type="predicted"/>
<protein>
    <recommendedName>
        <fullName evidence="4">GDP/GTP exchange factor Sec2 N-terminal domain-containing protein</fullName>
    </recommendedName>
</protein>
<dbReference type="Gene3D" id="6.10.140.910">
    <property type="match status" value="1"/>
</dbReference>
<feature type="region of interest" description="Disordered" evidence="3">
    <location>
        <begin position="71"/>
        <end position="139"/>
    </location>
</feature>
<dbReference type="KEGG" id="ptrr:6343727"/>
<keyword evidence="1 2" id="KW-0175">Coiled coil</keyword>
<dbReference type="AlphaFoldDB" id="A0A834VNG5"/>
<dbReference type="GO" id="GO:0005085">
    <property type="term" value="F:guanyl-nucleotide exchange factor activity"/>
    <property type="evidence" value="ECO:0007669"/>
    <property type="project" value="InterPro"/>
</dbReference>
<dbReference type="GO" id="GO:0070319">
    <property type="term" value="C:Golgi to plasma membrane transport vesicle"/>
    <property type="evidence" value="ECO:0007669"/>
    <property type="project" value="TreeGrafter"/>
</dbReference>
<evidence type="ECO:0000259" key="4">
    <source>
        <dbReference type="Pfam" id="PF06428"/>
    </source>
</evidence>
<dbReference type="RefSeq" id="XP_001935808.2">
    <property type="nucleotide sequence ID" value="XM_001935773.2"/>
</dbReference>
<accession>A0A834VNG5</accession>
<dbReference type="GeneID" id="6343727"/>